<dbReference type="Pfam" id="PF09994">
    <property type="entry name" value="T6SS_Tle1-like_cat"/>
    <property type="match status" value="2"/>
</dbReference>
<dbReference type="Proteomes" id="UP000245887">
    <property type="component" value="Unassembled WGS sequence"/>
</dbReference>
<keyword evidence="4" id="KW-0378">Hydrolase</keyword>
<feature type="region of interest" description="Disordered" evidence="1">
    <location>
        <begin position="614"/>
        <end position="639"/>
    </location>
</feature>
<feature type="non-terminal residue" evidence="4">
    <location>
        <position position="1"/>
    </location>
</feature>
<feature type="region of interest" description="Disordered" evidence="1">
    <location>
        <begin position="199"/>
        <end position="235"/>
    </location>
</feature>
<dbReference type="GO" id="GO:0016787">
    <property type="term" value="F:hydrolase activity"/>
    <property type="evidence" value="ECO:0007669"/>
    <property type="project" value="UniProtKB-KW"/>
</dbReference>
<dbReference type="Pfam" id="PF22178">
    <property type="entry name" value="Gp5_trimer_C"/>
    <property type="match status" value="1"/>
</dbReference>
<evidence type="ECO:0000259" key="2">
    <source>
        <dbReference type="Pfam" id="PF09994"/>
    </source>
</evidence>
<feature type="region of interest" description="Disordered" evidence="1">
    <location>
        <begin position="123"/>
        <end position="154"/>
    </location>
</feature>
<sequence>DQQQIYVHAQKDLDLLTENDRTEVVKNNQHLTVHTDRVQQVKGNDHRTVDGETREKIGGDHSLTVGGSHHSHQGKGQLIEAGQEIHHKAGMKVVIEAGAEVTLAAGGSFVKVDPSGVSVSGPMVKMNSGGAPGSGSGVSAQSPGSPQGVTAKGGKVEPEALATTDQRPKGDPSATIDRLKAAAATGAVSASACSQDENGHCTVHDHGSGGQSGSGGAASATPSAAQTAKNQKSTQNRTLRIGVFFDGTSCNMETDRQRDDRDVTNIAKLYDLYQEREGITRIYQPGPGAIPESSVNNNTEADTSVVGLAFGIGPEGGHTRIKQALAGIRRVLAASEYKNIVFDIFGFSRGAALARHFVNLVQQWPQNILLPRYDWDFWVPPLPGNGLEWVEAFPQQATGSVGFVGLFDTVGSFYLPGNNANLDFNLNLATGSAETVFQISAHHEIRENFPLSSLRDESGRLPVTMQQSAFPGVHADIGGGYENPTGTMNHEIFHVETWAGLGANGRTIRDAQQKVKEWNENDPRNLQMRVEGIDVIVEERRPTRKELSIHVLHAMHEAASTAGVPLDGLDPSNPNHQIPDQLKQALTQWEAAGGSLDAAEQYLSSYVHTSARSGSIAHAPEPSGERTIFANAPTKAITG</sequence>
<evidence type="ECO:0000259" key="3">
    <source>
        <dbReference type="Pfam" id="PF22178"/>
    </source>
</evidence>
<proteinExistence type="predicted"/>
<organism evidence="4 5">
    <name type="scientific">Tamilnaduibacter salinus</name>
    <dbReference type="NCBI Taxonomy" id="1484056"/>
    <lineage>
        <taxon>Bacteria</taxon>
        <taxon>Pseudomonadati</taxon>
        <taxon>Pseudomonadota</taxon>
        <taxon>Gammaproteobacteria</taxon>
        <taxon>Pseudomonadales</taxon>
        <taxon>Marinobacteraceae</taxon>
        <taxon>Tamilnaduibacter</taxon>
    </lineage>
</organism>
<accession>A0A2U1CSY1</accession>
<dbReference type="InterPro" id="IPR018712">
    <property type="entry name" value="Tle1-like_cat"/>
</dbReference>
<reference evidence="4 5" key="1">
    <citation type="submission" date="2018-04" db="EMBL/GenBank/DDBJ databases">
        <title>Genomic Encyclopedia of Type Strains, Phase IV (KMG-IV): sequencing the most valuable type-strain genomes for metagenomic binning, comparative biology and taxonomic classification.</title>
        <authorList>
            <person name="Goeker M."/>
        </authorList>
    </citation>
    <scope>NUCLEOTIDE SEQUENCE [LARGE SCALE GENOMIC DNA]</scope>
    <source>
        <strain evidence="4 5">DSM 28688</strain>
    </source>
</reference>
<dbReference type="RefSeq" id="WP_207775201.1">
    <property type="nucleotide sequence ID" value="NZ_QEKQ01000015.1"/>
</dbReference>
<dbReference type="PANTHER" id="PTHR33840">
    <property type="match status" value="1"/>
</dbReference>
<feature type="domain" description="T6SS Phospholipase effector Tle1-like catalytic" evidence="2">
    <location>
        <begin position="241"/>
        <end position="363"/>
    </location>
</feature>
<name>A0A2U1CSY1_9GAMM</name>
<feature type="compositionally biased region" description="Low complexity" evidence="1">
    <location>
        <begin position="137"/>
        <end position="148"/>
    </location>
</feature>
<dbReference type="PANTHER" id="PTHR33840:SF1">
    <property type="entry name" value="TLE1 PHOSPHOLIPASE DOMAIN-CONTAINING PROTEIN"/>
    <property type="match status" value="1"/>
</dbReference>
<feature type="domain" description="Gp5/Type VI secretion system Vgr C-terminal trimerisation" evidence="3">
    <location>
        <begin position="2"/>
        <end position="84"/>
    </location>
</feature>
<dbReference type="EMBL" id="QEKQ01000015">
    <property type="protein sequence ID" value="PVY69424.1"/>
    <property type="molecule type" value="Genomic_DNA"/>
</dbReference>
<protein>
    <submittedName>
        <fullName evidence="4">Putative alpha/beta hydrolase family protein DUF2235</fullName>
    </submittedName>
</protein>
<feature type="compositionally biased region" description="Low complexity" evidence="1">
    <location>
        <begin position="217"/>
        <end position="228"/>
    </location>
</feature>
<evidence type="ECO:0000313" key="5">
    <source>
        <dbReference type="Proteomes" id="UP000245887"/>
    </source>
</evidence>
<comment type="caution">
    <text evidence="4">The sequence shown here is derived from an EMBL/GenBank/DDBJ whole genome shotgun (WGS) entry which is preliminary data.</text>
</comment>
<dbReference type="InterPro" id="IPR054030">
    <property type="entry name" value="Gp5_Vgr_C"/>
</dbReference>
<evidence type="ECO:0000256" key="1">
    <source>
        <dbReference type="SAM" id="MobiDB-lite"/>
    </source>
</evidence>
<dbReference type="SUPFAM" id="SSF69349">
    <property type="entry name" value="Phage fibre proteins"/>
    <property type="match status" value="1"/>
</dbReference>
<gene>
    <name evidence="4" type="ORF">C8D92_1151</name>
</gene>
<feature type="domain" description="T6SS Phospholipase effector Tle1-like catalytic" evidence="2">
    <location>
        <begin position="395"/>
        <end position="485"/>
    </location>
</feature>
<dbReference type="AlphaFoldDB" id="A0A2U1CSY1"/>
<evidence type="ECO:0000313" key="4">
    <source>
        <dbReference type="EMBL" id="PVY69424.1"/>
    </source>
</evidence>